<evidence type="ECO:0000313" key="1">
    <source>
        <dbReference type="EMBL" id="CCA77570.1"/>
    </source>
</evidence>
<protein>
    <submittedName>
        <fullName evidence="1">Uncharacterized protein</fullName>
    </submittedName>
</protein>
<accession>G4U1X7</accession>
<proteinExistence type="predicted"/>
<dbReference type="OrthoDB" id="10003767at2759"/>
<gene>
    <name evidence="1" type="ORF">PIIN_11547</name>
</gene>
<evidence type="ECO:0000313" key="2">
    <source>
        <dbReference type="Proteomes" id="UP000007148"/>
    </source>
</evidence>
<organism evidence="1 2">
    <name type="scientific">Serendipita indica (strain DSM 11827)</name>
    <name type="common">Root endophyte fungus</name>
    <name type="synonym">Piriformospora indica</name>
    <dbReference type="NCBI Taxonomy" id="1109443"/>
    <lineage>
        <taxon>Eukaryota</taxon>
        <taxon>Fungi</taxon>
        <taxon>Dikarya</taxon>
        <taxon>Basidiomycota</taxon>
        <taxon>Agaricomycotina</taxon>
        <taxon>Agaricomycetes</taxon>
        <taxon>Sebacinales</taxon>
        <taxon>Serendipitaceae</taxon>
        <taxon>Serendipita</taxon>
    </lineage>
</organism>
<reference evidence="1 2" key="1">
    <citation type="journal article" date="2011" name="PLoS Pathog.">
        <title>Endophytic Life Strategies Decoded by Genome and Transcriptome Analyses of the Mutualistic Root Symbiont Piriformospora indica.</title>
        <authorList>
            <person name="Zuccaro A."/>
            <person name="Lahrmann U."/>
            <person name="Guldener U."/>
            <person name="Langen G."/>
            <person name="Pfiffi S."/>
            <person name="Biedenkopf D."/>
            <person name="Wong P."/>
            <person name="Samans B."/>
            <person name="Grimm C."/>
            <person name="Basiewicz M."/>
            <person name="Murat C."/>
            <person name="Martin F."/>
            <person name="Kogel K.H."/>
        </authorList>
    </citation>
    <scope>NUCLEOTIDE SEQUENCE [LARGE SCALE GENOMIC DNA]</scope>
    <source>
        <strain evidence="1 2">DSM 11827</strain>
    </source>
</reference>
<name>G4U1X7_SERID</name>
<comment type="caution">
    <text evidence="1">The sequence shown here is derived from an EMBL/GenBank/DDBJ whole genome shotgun (WGS) entry which is preliminary data.</text>
</comment>
<dbReference type="EMBL" id="CAFZ01001738">
    <property type="protein sequence ID" value="CCA77570.1"/>
    <property type="molecule type" value="Genomic_DNA"/>
</dbReference>
<dbReference type="HOGENOM" id="CLU_1982429_0_0_1"/>
<dbReference type="AlphaFoldDB" id="G4U1X7"/>
<dbReference type="Proteomes" id="UP000007148">
    <property type="component" value="Unassembled WGS sequence"/>
</dbReference>
<sequence length="126" mass="13973">MPSSGIPRQISAEAQADRYQSLVRLLVINQSGSMLSNAAPSGGQSRVSRVQLWLLRRTGGKTMRLYRYSRMSSGRHDSASSFMHWAVESEEHVATSTMRDGGQYSEGYIVFQHDKHCLPQVIASVG</sequence>
<dbReference type="InParanoid" id="G4U1X7"/>
<keyword evidence="2" id="KW-1185">Reference proteome</keyword>